<dbReference type="PANTHER" id="PTHR24171">
    <property type="entry name" value="ANKYRIN REPEAT DOMAIN-CONTAINING PROTEIN 39-RELATED"/>
    <property type="match status" value="1"/>
</dbReference>
<keyword evidence="2 3" id="KW-0040">ANK repeat</keyword>
<dbReference type="Proteomes" id="UP000826195">
    <property type="component" value="Unassembled WGS sequence"/>
</dbReference>
<organism evidence="4 5">
    <name type="scientific">Cotesia glomerata</name>
    <name type="common">Lepidopteran parasitic wasp</name>
    <name type="synonym">Apanteles glomeratus</name>
    <dbReference type="NCBI Taxonomy" id="32391"/>
    <lineage>
        <taxon>Eukaryota</taxon>
        <taxon>Metazoa</taxon>
        <taxon>Ecdysozoa</taxon>
        <taxon>Arthropoda</taxon>
        <taxon>Hexapoda</taxon>
        <taxon>Insecta</taxon>
        <taxon>Pterygota</taxon>
        <taxon>Neoptera</taxon>
        <taxon>Endopterygota</taxon>
        <taxon>Hymenoptera</taxon>
        <taxon>Apocrita</taxon>
        <taxon>Ichneumonoidea</taxon>
        <taxon>Braconidae</taxon>
        <taxon>Microgastrinae</taxon>
        <taxon>Cotesia</taxon>
    </lineage>
</organism>
<proteinExistence type="predicted"/>
<protein>
    <submittedName>
        <fullName evidence="4">Uncharacterized protein</fullName>
    </submittedName>
</protein>
<dbReference type="Pfam" id="PF12796">
    <property type="entry name" value="Ank_2"/>
    <property type="match status" value="1"/>
</dbReference>
<dbReference type="PROSITE" id="PS50297">
    <property type="entry name" value="ANK_REP_REGION"/>
    <property type="match status" value="4"/>
</dbReference>
<feature type="repeat" description="ANK" evidence="3">
    <location>
        <begin position="187"/>
        <end position="219"/>
    </location>
</feature>
<reference evidence="4 5" key="1">
    <citation type="journal article" date="2021" name="J. Hered.">
        <title>A chromosome-level genome assembly of the parasitoid wasp, Cotesia glomerata (Hymenoptera: Braconidae).</title>
        <authorList>
            <person name="Pinto B.J."/>
            <person name="Weis J.J."/>
            <person name="Gamble T."/>
            <person name="Ode P.J."/>
            <person name="Paul R."/>
            <person name="Zaspel J.M."/>
        </authorList>
    </citation>
    <scope>NUCLEOTIDE SEQUENCE [LARGE SCALE GENOMIC DNA]</scope>
    <source>
        <strain evidence="4">CgM1</strain>
    </source>
</reference>
<dbReference type="PANTHER" id="PTHR24171:SF8">
    <property type="entry name" value="BRCA1-ASSOCIATED RING DOMAIN PROTEIN 1"/>
    <property type="match status" value="1"/>
</dbReference>
<gene>
    <name evidence="4" type="ORF">KQX54_007234</name>
</gene>
<dbReference type="SUPFAM" id="SSF48403">
    <property type="entry name" value="Ankyrin repeat"/>
    <property type="match status" value="1"/>
</dbReference>
<evidence type="ECO:0000256" key="3">
    <source>
        <dbReference type="PROSITE-ProRule" id="PRU00023"/>
    </source>
</evidence>
<dbReference type="GO" id="GO:0031436">
    <property type="term" value="C:BRCA1-BARD1 complex"/>
    <property type="evidence" value="ECO:0007669"/>
    <property type="project" value="TreeGrafter"/>
</dbReference>
<dbReference type="GO" id="GO:0085020">
    <property type="term" value="P:protein K6-linked ubiquitination"/>
    <property type="evidence" value="ECO:0007669"/>
    <property type="project" value="TreeGrafter"/>
</dbReference>
<name>A0AAV7HU92_COTGL</name>
<feature type="repeat" description="ANK" evidence="3">
    <location>
        <begin position="221"/>
        <end position="253"/>
    </location>
</feature>
<dbReference type="InterPro" id="IPR036770">
    <property type="entry name" value="Ankyrin_rpt-contain_sf"/>
</dbReference>
<dbReference type="PROSITE" id="PS50088">
    <property type="entry name" value="ANK_REPEAT"/>
    <property type="match status" value="4"/>
</dbReference>
<dbReference type="AlphaFoldDB" id="A0AAV7HU92"/>
<sequence>MDLSIDLLEFLNANSYEQSMFRKAIYNSDKKLMSKLIKTHSSLKDQVLHVAAHLGNINILKEYIHAGADVNKIGAEEENCFTPLQRAVSENQFHAVKWLVQTGANVNADYQGRCHGNCLTLNIAINNYPENLEMIDFLLNNGADVNKSCDRCYTPLIKAIQDHQQEIIQVLLKFDADVNLSCNYFGDKVTPLYMAAKQNQLETVKVLLSRNANVQAITANRNQSVLHGAIPLASQEVVECLLSAGVDLNIVDSSDKTVVDLGRHTNYRLIPTIKEHLVKMKAAGLHLSERNLEVINHQEFDKVLDSCSKEVELMKKFRIAHTRVFFHDLLNTSAQSVALKFKCVKEENIVNYREKFPLYANLIDYRLKQVLIRQDR</sequence>
<dbReference type="Pfam" id="PF13637">
    <property type="entry name" value="Ank_4"/>
    <property type="match status" value="2"/>
</dbReference>
<keyword evidence="5" id="KW-1185">Reference proteome</keyword>
<evidence type="ECO:0000313" key="4">
    <source>
        <dbReference type="EMBL" id="KAH0534713.1"/>
    </source>
</evidence>
<dbReference type="Gene3D" id="1.25.40.20">
    <property type="entry name" value="Ankyrin repeat-containing domain"/>
    <property type="match status" value="2"/>
</dbReference>
<evidence type="ECO:0000313" key="5">
    <source>
        <dbReference type="Proteomes" id="UP000826195"/>
    </source>
</evidence>
<feature type="repeat" description="ANK" evidence="3">
    <location>
        <begin position="79"/>
        <end position="111"/>
    </location>
</feature>
<evidence type="ECO:0000256" key="2">
    <source>
        <dbReference type="ARBA" id="ARBA00023043"/>
    </source>
</evidence>
<dbReference type="EMBL" id="JAHXZJ010002982">
    <property type="protein sequence ID" value="KAH0534713.1"/>
    <property type="molecule type" value="Genomic_DNA"/>
</dbReference>
<dbReference type="SMART" id="SM00248">
    <property type="entry name" value="ANK"/>
    <property type="match status" value="6"/>
</dbReference>
<comment type="caution">
    <text evidence="4">The sequence shown here is derived from an EMBL/GenBank/DDBJ whole genome shotgun (WGS) entry which is preliminary data.</text>
</comment>
<keyword evidence="1" id="KW-0677">Repeat</keyword>
<accession>A0AAV7HU92</accession>
<dbReference type="GO" id="GO:0004842">
    <property type="term" value="F:ubiquitin-protein transferase activity"/>
    <property type="evidence" value="ECO:0007669"/>
    <property type="project" value="TreeGrafter"/>
</dbReference>
<dbReference type="InterPro" id="IPR002110">
    <property type="entry name" value="Ankyrin_rpt"/>
</dbReference>
<feature type="repeat" description="ANK" evidence="3">
    <location>
        <begin position="48"/>
        <end position="75"/>
    </location>
</feature>
<dbReference type="GO" id="GO:0070531">
    <property type="term" value="C:BRCA1-A complex"/>
    <property type="evidence" value="ECO:0007669"/>
    <property type="project" value="TreeGrafter"/>
</dbReference>
<evidence type="ECO:0000256" key="1">
    <source>
        <dbReference type="ARBA" id="ARBA00022737"/>
    </source>
</evidence>